<reference evidence="1 2" key="1">
    <citation type="submission" date="2020-03" db="EMBL/GenBank/DDBJ databases">
        <title>Propioniciclava sp. nov., isolated from Hydrophilus acuminatus.</title>
        <authorList>
            <person name="Hyun D.-W."/>
            <person name="Bae J.-W."/>
        </authorList>
    </citation>
    <scope>NUCLEOTIDE SEQUENCE [LARGE SCALE GENOMIC DNA]</scope>
    <source>
        <strain evidence="1 2">HDW11</strain>
    </source>
</reference>
<dbReference type="AlphaFoldDB" id="A0A6G7YA23"/>
<dbReference type="Pfam" id="PF01547">
    <property type="entry name" value="SBP_bac_1"/>
    <property type="match status" value="1"/>
</dbReference>
<dbReference type="PANTHER" id="PTHR43649">
    <property type="entry name" value="ARABINOSE-BINDING PROTEIN-RELATED"/>
    <property type="match status" value="1"/>
</dbReference>
<accession>A0A6G7YA23</accession>
<dbReference type="Proteomes" id="UP000501058">
    <property type="component" value="Chromosome"/>
</dbReference>
<evidence type="ECO:0000313" key="1">
    <source>
        <dbReference type="EMBL" id="QIK73620.1"/>
    </source>
</evidence>
<name>A0A6G7YA23_9ACTN</name>
<dbReference type="SUPFAM" id="SSF53850">
    <property type="entry name" value="Periplasmic binding protein-like II"/>
    <property type="match status" value="1"/>
</dbReference>
<dbReference type="InterPro" id="IPR006059">
    <property type="entry name" value="SBP"/>
</dbReference>
<dbReference type="EMBL" id="CP049865">
    <property type="protein sequence ID" value="QIK73620.1"/>
    <property type="molecule type" value="Genomic_DNA"/>
</dbReference>
<dbReference type="Gene3D" id="3.40.190.10">
    <property type="entry name" value="Periplasmic binding protein-like II"/>
    <property type="match status" value="2"/>
</dbReference>
<dbReference type="KEGG" id="prv:G7070_16825"/>
<protein>
    <submittedName>
        <fullName evidence="1">Extracellular solute-binding protein</fullName>
    </submittedName>
</protein>
<evidence type="ECO:0000313" key="2">
    <source>
        <dbReference type="Proteomes" id="UP000501058"/>
    </source>
</evidence>
<dbReference type="PANTHER" id="PTHR43649:SF12">
    <property type="entry name" value="DIACETYLCHITOBIOSE BINDING PROTEIN DASA"/>
    <property type="match status" value="1"/>
</dbReference>
<dbReference type="InterPro" id="IPR050490">
    <property type="entry name" value="Bact_solute-bd_prot1"/>
</dbReference>
<sequence length="389" mass="42638">MVHIVTPEFPGTDGKEAFEGKILKSFTDKHPGVTFQVDYTPWDKLNEKLSTLVAGGQPSDLLMTGMGWTEPFAQKKVLSKLDKNTVLGDAEVFDALIKQGSFNGDMHAMPYLLESRPFVYRKDVFAQHGINDVDTDTIEHFTQLLDEVKAKTGLIALDLLGNNLRPVWGQMIYAFGGTQFSPDGMQVTFDQEPGVKALQWMVDAQRNGLSDYNLKAPSGQPSGYQQGRTAMGWGNSGMWTQWAKQSPELMDDDKLGIMLMPSVKPGQKVLYQGGTLVGLSTRSRNTAAATAVMQHLIEPQQLLDASLQTGKVPARSDLPPNAELDQNKLLDFSVDNLQYSVTDGGTPAWMEIRGKMEPELEAAVTGKKSVADTIASLKKIAEDAIGRVK</sequence>
<gene>
    <name evidence="1" type="ORF">G7070_16825</name>
</gene>
<organism evidence="1 2">
    <name type="scientific">Propioniciclava coleopterorum</name>
    <dbReference type="NCBI Taxonomy" id="2714937"/>
    <lineage>
        <taxon>Bacteria</taxon>
        <taxon>Bacillati</taxon>
        <taxon>Actinomycetota</taxon>
        <taxon>Actinomycetes</taxon>
        <taxon>Propionibacteriales</taxon>
        <taxon>Propionibacteriaceae</taxon>
        <taxon>Propioniciclava</taxon>
    </lineage>
</organism>
<dbReference type="RefSeq" id="WP_166234687.1">
    <property type="nucleotide sequence ID" value="NZ_CP049865.1"/>
</dbReference>
<keyword evidence="2" id="KW-1185">Reference proteome</keyword>
<proteinExistence type="predicted"/>